<evidence type="ECO:0000313" key="2">
    <source>
        <dbReference type="Proteomes" id="UP001190700"/>
    </source>
</evidence>
<gene>
    <name evidence="1" type="ORF">CYMTET_26771</name>
</gene>
<organism evidence="1 2">
    <name type="scientific">Cymbomonas tetramitiformis</name>
    <dbReference type="NCBI Taxonomy" id="36881"/>
    <lineage>
        <taxon>Eukaryota</taxon>
        <taxon>Viridiplantae</taxon>
        <taxon>Chlorophyta</taxon>
        <taxon>Pyramimonadophyceae</taxon>
        <taxon>Pyramimonadales</taxon>
        <taxon>Pyramimonadaceae</taxon>
        <taxon>Cymbomonas</taxon>
    </lineage>
</organism>
<proteinExistence type="predicted"/>
<reference evidence="1 2" key="1">
    <citation type="journal article" date="2015" name="Genome Biol. Evol.">
        <title>Comparative Genomics of a Bacterivorous Green Alga Reveals Evolutionary Causalities and Consequences of Phago-Mixotrophic Mode of Nutrition.</title>
        <authorList>
            <person name="Burns J.A."/>
            <person name="Paasch A."/>
            <person name="Narechania A."/>
            <person name="Kim E."/>
        </authorList>
    </citation>
    <scope>NUCLEOTIDE SEQUENCE [LARGE SCALE GENOMIC DNA]</scope>
    <source>
        <strain evidence="1 2">PLY_AMNH</strain>
    </source>
</reference>
<dbReference type="Proteomes" id="UP001190700">
    <property type="component" value="Unassembled WGS sequence"/>
</dbReference>
<comment type="caution">
    <text evidence="1">The sequence shown here is derived from an EMBL/GenBank/DDBJ whole genome shotgun (WGS) entry which is preliminary data.</text>
</comment>
<dbReference type="EMBL" id="LGRX02014508">
    <property type="protein sequence ID" value="KAK3264494.1"/>
    <property type="molecule type" value="Genomic_DNA"/>
</dbReference>
<sequence>MARRPVALADGEAARYRCARRDGEAACAPAGWRGGLLARSMARRPAAPFGMRRSAGPPWMAGRPVALRSMARRGPVRPPIGGLLRVLDGGAACCARAGWRGGLVRLGWRGLVRRPMARRLARRRMARWPAPASARRPLRVLGMAGRPALADGEAACDNLNSFLDTCSLI</sequence>
<evidence type="ECO:0000313" key="1">
    <source>
        <dbReference type="EMBL" id="KAK3264494.1"/>
    </source>
</evidence>
<name>A0AAE0FR51_9CHLO</name>
<dbReference type="AlphaFoldDB" id="A0AAE0FR51"/>
<keyword evidence="2" id="KW-1185">Reference proteome</keyword>
<protein>
    <submittedName>
        <fullName evidence="1">Uncharacterized protein</fullName>
    </submittedName>
</protein>
<accession>A0AAE0FR51</accession>